<name>A0AC60PIM4_IXOPE</name>
<protein>
    <submittedName>
        <fullName evidence="1">Uncharacterized protein</fullName>
    </submittedName>
</protein>
<dbReference type="EMBL" id="JABSTQ010010488">
    <property type="protein sequence ID" value="KAG0420659.1"/>
    <property type="molecule type" value="Genomic_DNA"/>
</dbReference>
<gene>
    <name evidence="1" type="ORF">HPB47_003381</name>
</gene>
<dbReference type="Proteomes" id="UP000805193">
    <property type="component" value="Unassembled WGS sequence"/>
</dbReference>
<organism evidence="1 2">
    <name type="scientific">Ixodes persulcatus</name>
    <name type="common">Taiga tick</name>
    <dbReference type="NCBI Taxonomy" id="34615"/>
    <lineage>
        <taxon>Eukaryota</taxon>
        <taxon>Metazoa</taxon>
        <taxon>Ecdysozoa</taxon>
        <taxon>Arthropoda</taxon>
        <taxon>Chelicerata</taxon>
        <taxon>Arachnida</taxon>
        <taxon>Acari</taxon>
        <taxon>Parasitiformes</taxon>
        <taxon>Ixodida</taxon>
        <taxon>Ixodoidea</taxon>
        <taxon>Ixodidae</taxon>
        <taxon>Ixodinae</taxon>
        <taxon>Ixodes</taxon>
    </lineage>
</organism>
<sequence>MASAAMWSPTGRAVEAALVDTPQSMFLVARRSNQVWLRDRGATGTILRPGDTPRSYWVRTKDGTFRRNRRQLFLPPDSDPGAEPECQQAAEPADKTTNDASIFEETTPPSEPCTSDHPSTSTQQTAPTAGETDKGKRQ</sequence>
<proteinExistence type="predicted"/>
<evidence type="ECO:0000313" key="1">
    <source>
        <dbReference type="EMBL" id="KAG0420659.1"/>
    </source>
</evidence>
<accession>A0AC60PIM4</accession>
<evidence type="ECO:0000313" key="2">
    <source>
        <dbReference type="Proteomes" id="UP000805193"/>
    </source>
</evidence>
<comment type="caution">
    <text evidence="1">The sequence shown here is derived from an EMBL/GenBank/DDBJ whole genome shotgun (WGS) entry which is preliminary data.</text>
</comment>
<reference evidence="1 2" key="1">
    <citation type="journal article" date="2020" name="Cell">
        <title>Large-Scale Comparative Analyses of Tick Genomes Elucidate Their Genetic Diversity and Vector Capacities.</title>
        <authorList>
            <consortium name="Tick Genome and Microbiome Consortium (TIGMIC)"/>
            <person name="Jia N."/>
            <person name="Wang J."/>
            <person name="Shi W."/>
            <person name="Du L."/>
            <person name="Sun Y."/>
            <person name="Zhan W."/>
            <person name="Jiang J.F."/>
            <person name="Wang Q."/>
            <person name="Zhang B."/>
            <person name="Ji P."/>
            <person name="Bell-Sakyi L."/>
            <person name="Cui X.M."/>
            <person name="Yuan T.T."/>
            <person name="Jiang B.G."/>
            <person name="Yang W.F."/>
            <person name="Lam T.T."/>
            <person name="Chang Q.C."/>
            <person name="Ding S.J."/>
            <person name="Wang X.J."/>
            <person name="Zhu J.G."/>
            <person name="Ruan X.D."/>
            <person name="Zhao L."/>
            <person name="Wei J.T."/>
            <person name="Ye R.Z."/>
            <person name="Que T.C."/>
            <person name="Du C.H."/>
            <person name="Zhou Y.H."/>
            <person name="Cheng J.X."/>
            <person name="Dai P.F."/>
            <person name="Guo W.B."/>
            <person name="Han X.H."/>
            <person name="Huang E.J."/>
            <person name="Li L.F."/>
            <person name="Wei W."/>
            <person name="Gao Y.C."/>
            <person name="Liu J.Z."/>
            <person name="Shao H.Z."/>
            <person name="Wang X."/>
            <person name="Wang C.C."/>
            <person name="Yang T.C."/>
            <person name="Huo Q.B."/>
            <person name="Li W."/>
            <person name="Chen H.Y."/>
            <person name="Chen S.E."/>
            <person name="Zhou L.G."/>
            <person name="Ni X.B."/>
            <person name="Tian J.H."/>
            <person name="Sheng Y."/>
            <person name="Liu T."/>
            <person name="Pan Y.S."/>
            <person name="Xia L.Y."/>
            <person name="Li J."/>
            <person name="Zhao F."/>
            <person name="Cao W.C."/>
        </authorList>
    </citation>
    <scope>NUCLEOTIDE SEQUENCE [LARGE SCALE GENOMIC DNA]</scope>
    <source>
        <strain evidence="1">Iper-2018</strain>
    </source>
</reference>
<keyword evidence="2" id="KW-1185">Reference proteome</keyword>